<dbReference type="AlphaFoldDB" id="A0AA48KSJ4"/>
<dbReference type="InterPro" id="IPR051311">
    <property type="entry name" value="DedA_domain"/>
</dbReference>
<dbReference type="InterPro" id="IPR032816">
    <property type="entry name" value="VTT_dom"/>
</dbReference>
<reference evidence="3" key="1">
    <citation type="submission" date="2023-01" db="EMBL/GenBank/DDBJ databases">
        <title>Complete genome sequence of Planctobacterium marinum strain Dej080120_11.</title>
        <authorList>
            <person name="Ueki S."/>
            <person name="Maruyama F."/>
        </authorList>
    </citation>
    <scope>NUCLEOTIDE SEQUENCE</scope>
    <source>
        <strain evidence="3">Dej080120_11</strain>
    </source>
</reference>
<accession>A0AA48KSJ4</accession>
<gene>
    <name evidence="3" type="ORF">MACH26_27230</name>
</gene>
<keyword evidence="1" id="KW-0472">Membrane</keyword>
<sequence length="196" mass="21673">MMKKVKQSLAAKLLELAHSKVVFPVLTLLSFLESIIIPIPLEAILIPLMHHNRDKIWWLAGCALLGCLLGAVTGYFVGALFYEQWATQLYGLFGSQETFEQVIGEIESQGFIYILAVGVTPIPFQVAMLGAGIAQYPFLLFLLAAIIARGARYFGLALLVYYIGPAAGRVIKRYKYQVAGLFTLALLGFIYYQFAA</sequence>
<dbReference type="PANTHER" id="PTHR42709">
    <property type="entry name" value="ALKALINE PHOSPHATASE LIKE PROTEIN"/>
    <property type="match status" value="1"/>
</dbReference>
<organism evidence="3 4">
    <name type="scientific">Planctobacterium marinum</name>
    <dbReference type="NCBI Taxonomy" id="1631968"/>
    <lineage>
        <taxon>Bacteria</taxon>
        <taxon>Pseudomonadati</taxon>
        <taxon>Pseudomonadota</taxon>
        <taxon>Gammaproteobacteria</taxon>
        <taxon>Alteromonadales</taxon>
        <taxon>Alteromonadaceae</taxon>
        <taxon>Planctobacterium</taxon>
    </lineage>
</organism>
<keyword evidence="1" id="KW-1133">Transmembrane helix</keyword>
<evidence type="ECO:0000313" key="3">
    <source>
        <dbReference type="EMBL" id="BDX07202.1"/>
    </source>
</evidence>
<feature type="transmembrane region" description="Helical" evidence="1">
    <location>
        <begin position="111"/>
        <end position="133"/>
    </location>
</feature>
<evidence type="ECO:0000259" key="2">
    <source>
        <dbReference type="Pfam" id="PF09335"/>
    </source>
</evidence>
<name>A0AA48KSJ4_9ALTE</name>
<dbReference type="PANTHER" id="PTHR42709:SF11">
    <property type="entry name" value="DEDA FAMILY PROTEIN"/>
    <property type="match status" value="1"/>
</dbReference>
<dbReference type="Pfam" id="PF09335">
    <property type="entry name" value="VTT_dom"/>
    <property type="match status" value="1"/>
</dbReference>
<keyword evidence="1" id="KW-0812">Transmembrane</keyword>
<feature type="transmembrane region" description="Helical" evidence="1">
    <location>
        <begin position="21"/>
        <end position="41"/>
    </location>
</feature>
<proteinExistence type="predicted"/>
<protein>
    <recommendedName>
        <fullName evidence="2">VTT domain-containing protein</fullName>
    </recommendedName>
</protein>
<feature type="transmembrane region" description="Helical" evidence="1">
    <location>
        <begin position="176"/>
        <end position="194"/>
    </location>
</feature>
<dbReference type="KEGG" id="pmaw:MACH26_27230"/>
<evidence type="ECO:0000313" key="4">
    <source>
        <dbReference type="Proteomes" id="UP001333710"/>
    </source>
</evidence>
<dbReference type="GO" id="GO:0005886">
    <property type="term" value="C:plasma membrane"/>
    <property type="evidence" value="ECO:0007669"/>
    <property type="project" value="TreeGrafter"/>
</dbReference>
<evidence type="ECO:0000256" key="1">
    <source>
        <dbReference type="SAM" id="Phobius"/>
    </source>
</evidence>
<feature type="domain" description="VTT" evidence="2">
    <location>
        <begin position="56"/>
        <end position="161"/>
    </location>
</feature>
<keyword evidence="4" id="KW-1185">Reference proteome</keyword>
<dbReference type="EMBL" id="AP027272">
    <property type="protein sequence ID" value="BDX07202.1"/>
    <property type="molecule type" value="Genomic_DNA"/>
</dbReference>
<feature type="transmembrane region" description="Helical" evidence="1">
    <location>
        <begin position="139"/>
        <end position="164"/>
    </location>
</feature>
<dbReference type="Proteomes" id="UP001333710">
    <property type="component" value="Chromosome"/>
</dbReference>
<feature type="transmembrane region" description="Helical" evidence="1">
    <location>
        <begin position="56"/>
        <end position="82"/>
    </location>
</feature>